<dbReference type="Proteomes" id="UP000319771">
    <property type="component" value="Unassembled WGS sequence"/>
</dbReference>
<evidence type="ECO:0000256" key="5">
    <source>
        <dbReference type="ARBA" id="ARBA00023136"/>
    </source>
</evidence>
<comment type="subcellular location">
    <subcellularLocation>
        <location evidence="1">Cell membrane</location>
        <topology evidence="1">Multi-pass membrane protein</topology>
    </subcellularLocation>
</comment>
<feature type="domain" description="ABC3 transporter permease C-terminal" evidence="8">
    <location>
        <begin position="2"/>
        <end position="106"/>
    </location>
</feature>
<dbReference type="AlphaFoldDB" id="A0A538U332"/>
<evidence type="ECO:0000256" key="6">
    <source>
        <dbReference type="ARBA" id="ARBA00038076"/>
    </source>
</evidence>
<sequence length="116" mass="12015">MLLVAANTMMMATRERIPEFGVLKTLGFGDGTLFAMVLAEAAIITLGGGTLGALLAKVVIEGTKFNAVGFLPPMTVSWATVVTGIAIAVLMGATSGIVPALQASRLRIVDALRRVE</sequence>
<dbReference type="EMBL" id="VBPB01000236">
    <property type="protein sequence ID" value="TMQ70298.1"/>
    <property type="molecule type" value="Genomic_DNA"/>
</dbReference>
<dbReference type="Pfam" id="PF02687">
    <property type="entry name" value="FtsX"/>
    <property type="match status" value="1"/>
</dbReference>
<dbReference type="PANTHER" id="PTHR30572">
    <property type="entry name" value="MEMBRANE COMPONENT OF TRANSPORTER-RELATED"/>
    <property type="match status" value="1"/>
</dbReference>
<dbReference type="InterPro" id="IPR050250">
    <property type="entry name" value="Macrolide_Exporter_MacB"/>
</dbReference>
<reference evidence="9 10" key="1">
    <citation type="journal article" date="2019" name="Nat. Microbiol.">
        <title>Mediterranean grassland soil C-N compound turnover is dependent on rainfall and depth, and is mediated by genomically divergent microorganisms.</title>
        <authorList>
            <person name="Diamond S."/>
            <person name="Andeer P.F."/>
            <person name="Li Z."/>
            <person name="Crits-Christoph A."/>
            <person name="Burstein D."/>
            <person name="Anantharaman K."/>
            <person name="Lane K.R."/>
            <person name="Thomas B.C."/>
            <person name="Pan C."/>
            <person name="Northen T.R."/>
            <person name="Banfield J.F."/>
        </authorList>
    </citation>
    <scope>NUCLEOTIDE SEQUENCE [LARGE SCALE GENOMIC DNA]</scope>
    <source>
        <strain evidence="9">WS_11</strain>
    </source>
</reference>
<dbReference type="GO" id="GO:0022857">
    <property type="term" value="F:transmembrane transporter activity"/>
    <property type="evidence" value="ECO:0007669"/>
    <property type="project" value="TreeGrafter"/>
</dbReference>
<feature type="transmembrane region" description="Helical" evidence="7">
    <location>
        <begin position="76"/>
        <end position="98"/>
    </location>
</feature>
<keyword evidence="4 7" id="KW-1133">Transmembrane helix</keyword>
<name>A0A538U332_UNCEI</name>
<dbReference type="GO" id="GO:0005886">
    <property type="term" value="C:plasma membrane"/>
    <property type="evidence" value="ECO:0007669"/>
    <property type="project" value="UniProtKB-SubCell"/>
</dbReference>
<dbReference type="InterPro" id="IPR003838">
    <property type="entry name" value="ABC3_permease_C"/>
</dbReference>
<evidence type="ECO:0000313" key="10">
    <source>
        <dbReference type="Proteomes" id="UP000319771"/>
    </source>
</evidence>
<feature type="transmembrane region" description="Helical" evidence="7">
    <location>
        <begin position="33"/>
        <end position="56"/>
    </location>
</feature>
<protein>
    <submittedName>
        <fullName evidence="9">ABC transporter permease</fullName>
    </submittedName>
</protein>
<evidence type="ECO:0000256" key="4">
    <source>
        <dbReference type="ARBA" id="ARBA00022989"/>
    </source>
</evidence>
<evidence type="ECO:0000256" key="1">
    <source>
        <dbReference type="ARBA" id="ARBA00004651"/>
    </source>
</evidence>
<evidence type="ECO:0000313" key="9">
    <source>
        <dbReference type="EMBL" id="TMQ70298.1"/>
    </source>
</evidence>
<keyword evidence="3 7" id="KW-0812">Transmembrane</keyword>
<proteinExistence type="inferred from homology"/>
<keyword evidence="5 7" id="KW-0472">Membrane</keyword>
<evidence type="ECO:0000256" key="2">
    <source>
        <dbReference type="ARBA" id="ARBA00022475"/>
    </source>
</evidence>
<comment type="similarity">
    <text evidence="6">Belongs to the ABC-4 integral membrane protein family.</text>
</comment>
<dbReference type="PANTHER" id="PTHR30572:SF4">
    <property type="entry name" value="ABC TRANSPORTER PERMEASE YTRF"/>
    <property type="match status" value="1"/>
</dbReference>
<keyword evidence="2" id="KW-1003">Cell membrane</keyword>
<gene>
    <name evidence="9" type="ORF">E6K81_12960</name>
</gene>
<accession>A0A538U332</accession>
<evidence type="ECO:0000256" key="7">
    <source>
        <dbReference type="SAM" id="Phobius"/>
    </source>
</evidence>
<evidence type="ECO:0000259" key="8">
    <source>
        <dbReference type="Pfam" id="PF02687"/>
    </source>
</evidence>
<comment type="caution">
    <text evidence="9">The sequence shown here is derived from an EMBL/GenBank/DDBJ whole genome shotgun (WGS) entry which is preliminary data.</text>
</comment>
<organism evidence="9 10">
    <name type="scientific">Eiseniibacteriota bacterium</name>
    <dbReference type="NCBI Taxonomy" id="2212470"/>
    <lineage>
        <taxon>Bacteria</taxon>
        <taxon>Candidatus Eiseniibacteriota</taxon>
    </lineage>
</organism>
<evidence type="ECO:0000256" key="3">
    <source>
        <dbReference type="ARBA" id="ARBA00022692"/>
    </source>
</evidence>